<dbReference type="AlphaFoldDB" id="A0A518KEJ3"/>
<organism evidence="1 2">
    <name type="scientific">Botrimarina mediterranea</name>
    <dbReference type="NCBI Taxonomy" id="2528022"/>
    <lineage>
        <taxon>Bacteria</taxon>
        <taxon>Pseudomonadati</taxon>
        <taxon>Planctomycetota</taxon>
        <taxon>Planctomycetia</taxon>
        <taxon>Pirellulales</taxon>
        <taxon>Lacipirellulaceae</taxon>
        <taxon>Botrimarina</taxon>
    </lineage>
</organism>
<dbReference type="EMBL" id="CP036349">
    <property type="protein sequence ID" value="QDV76211.1"/>
    <property type="molecule type" value="Genomic_DNA"/>
</dbReference>
<dbReference type="Pfam" id="PF13030">
    <property type="entry name" value="DUF3891"/>
    <property type="match status" value="1"/>
</dbReference>
<gene>
    <name evidence="1" type="ORF">Spa11_44360</name>
</gene>
<proteinExistence type="predicted"/>
<keyword evidence="2" id="KW-1185">Reference proteome</keyword>
<dbReference type="KEGG" id="bmei:Spa11_44360"/>
<evidence type="ECO:0000313" key="1">
    <source>
        <dbReference type="EMBL" id="QDV76211.1"/>
    </source>
</evidence>
<sequence length="274" mass="30096">MIRRAWPLGAPSPERWVLVLQPDHARLSYELAKAWGGTAVAPLVCADEDMGDPLAGVRAEVLEAIRRHDDGWIGYQPLLDAETGLPLSFTEMPADASQAIWNGSIDACRAVGLLAGWMAASHFYALQTKHDADDAVWAAWRRDVERRRETWLAEWLASSSLHTTALAERCLAWLQSFDWMSLWLCCVCPAKPDDALPEPLVVGDEATAWPPIQFAPGASSADFVRVTPWPFAPEQLDLRVEARVFDPQGTGDAVTSLAWRLAPGVSRARCSPTG</sequence>
<dbReference type="InterPro" id="IPR024992">
    <property type="entry name" value="DUF3891"/>
</dbReference>
<reference evidence="1 2" key="1">
    <citation type="submission" date="2019-02" db="EMBL/GenBank/DDBJ databases">
        <title>Deep-cultivation of Planctomycetes and their phenomic and genomic characterization uncovers novel biology.</title>
        <authorList>
            <person name="Wiegand S."/>
            <person name="Jogler M."/>
            <person name="Boedeker C."/>
            <person name="Pinto D."/>
            <person name="Vollmers J."/>
            <person name="Rivas-Marin E."/>
            <person name="Kohn T."/>
            <person name="Peeters S.H."/>
            <person name="Heuer A."/>
            <person name="Rast P."/>
            <person name="Oberbeckmann S."/>
            <person name="Bunk B."/>
            <person name="Jeske O."/>
            <person name="Meyerdierks A."/>
            <person name="Storesund J.E."/>
            <person name="Kallscheuer N."/>
            <person name="Luecker S."/>
            <person name="Lage O.M."/>
            <person name="Pohl T."/>
            <person name="Merkel B.J."/>
            <person name="Hornburger P."/>
            <person name="Mueller R.-W."/>
            <person name="Bruemmer F."/>
            <person name="Labrenz M."/>
            <person name="Spormann A.M."/>
            <person name="Op den Camp H."/>
            <person name="Overmann J."/>
            <person name="Amann R."/>
            <person name="Jetten M.S.M."/>
            <person name="Mascher T."/>
            <person name="Medema M.H."/>
            <person name="Devos D.P."/>
            <person name="Kaster A.-K."/>
            <person name="Ovreas L."/>
            <person name="Rohde M."/>
            <person name="Galperin M.Y."/>
            <person name="Jogler C."/>
        </authorList>
    </citation>
    <scope>NUCLEOTIDE SEQUENCE [LARGE SCALE GENOMIC DNA]</scope>
    <source>
        <strain evidence="1 2">Spa11</strain>
    </source>
</reference>
<name>A0A518KEJ3_9BACT</name>
<evidence type="ECO:0008006" key="3">
    <source>
        <dbReference type="Google" id="ProtNLM"/>
    </source>
</evidence>
<dbReference type="Proteomes" id="UP000316426">
    <property type="component" value="Chromosome"/>
</dbReference>
<accession>A0A518KEJ3</accession>
<evidence type="ECO:0000313" key="2">
    <source>
        <dbReference type="Proteomes" id="UP000316426"/>
    </source>
</evidence>
<dbReference type="RefSeq" id="WP_145116670.1">
    <property type="nucleotide sequence ID" value="NZ_CP036349.1"/>
</dbReference>
<protein>
    <recommendedName>
        <fullName evidence="3">DUF3891 family protein</fullName>
    </recommendedName>
</protein>